<dbReference type="Pfam" id="PF18075">
    <property type="entry name" value="FtsX_ECD"/>
    <property type="match status" value="1"/>
</dbReference>
<dbReference type="OrthoDB" id="9812531at2"/>
<evidence type="ECO:0000256" key="9">
    <source>
        <dbReference type="ARBA" id="ARBA00023306"/>
    </source>
</evidence>
<protein>
    <recommendedName>
        <fullName evidence="3 10">Cell division protein FtsX</fullName>
    </recommendedName>
</protein>
<evidence type="ECO:0000256" key="8">
    <source>
        <dbReference type="ARBA" id="ARBA00023136"/>
    </source>
</evidence>
<evidence type="ECO:0000256" key="1">
    <source>
        <dbReference type="ARBA" id="ARBA00004651"/>
    </source>
</evidence>
<reference evidence="15" key="1">
    <citation type="submission" date="2016-10" db="EMBL/GenBank/DDBJ databases">
        <authorList>
            <person name="Varghese N."/>
            <person name="Submissions S."/>
        </authorList>
    </citation>
    <scope>NUCLEOTIDE SEQUENCE [LARGE SCALE GENOMIC DNA]</scope>
    <source>
        <strain evidence="15">CGMCC 1.10369</strain>
    </source>
</reference>
<feature type="domain" description="FtsX extracellular" evidence="13">
    <location>
        <begin position="59"/>
        <end position="151"/>
    </location>
</feature>
<comment type="subcellular location">
    <subcellularLocation>
        <location evidence="1">Cell membrane</location>
        <topology evidence="1">Multi-pass membrane protein</topology>
    </subcellularLocation>
</comment>
<comment type="function">
    <text evidence="10">Part of the ABC transporter FtsEX involved in asymmetric cellular division facilitating the initiation of sporulation.</text>
</comment>
<dbReference type="Pfam" id="PF02687">
    <property type="entry name" value="FtsX"/>
    <property type="match status" value="1"/>
</dbReference>
<dbReference type="InterPro" id="IPR040690">
    <property type="entry name" value="FtsX_ECD"/>
</dbReference>
<evidence type="ECO:0000256" key="5">
    <source>
        <dbReference type="ARBA" id="ARBA00022618"/>
    </source>
</evidence>
<dbReference type="EMBL" id="FNIL01000014">
    <property type="protein sequence ID" value="SDO45919.1"/>
    <property type="molecule type" value="Genomic_DNA"/>
</dbReference>
<keyword evidence="5 10" id="KW-0132">Cell division</keyword>
<feature type="transmembrane region" description="Helical" evidence="11">
    <location>
        <begin position="21"/>
        <end position="46"/>
    </location>
</feature>
<evidence type="ECO:0000256" key="4">
    <source>
        <dbReference type="ARBA" id="ARBA00022475"/>
    </source>
</evidence>
<dbReference type="GO" id="GO:0005886">
    <property type="term" value="C:plasma membrane"/>
    <property type="evidence" value="ECO:0007669"/>
    <property type="project" value="UniProtKB-SubCell"/>
</dbReference>
<dbReference type="Proteomes" id="UP000198778">
    <property type="component" value="Unassembled WGS sequence"/>
</dbReference>
<feature type="domain" description="ABC3 transporter permease C-terminal" evidence="12">
    <location>
        <begin position="175"/>
        <end position="289"/>
    </location>
</feature>
<accession>A0A1H0JQW4</accession>
<dbReference type="PANTHER" id="PTHR47755:SF1">
    <property type="entry name" value="CELL DIVISION PROTEIN FTSX"/>
    <property type="match status" value="1"/>
</dbReference>
<sequence>MKARTGVRHMKEGGKNIVRNGWMTFASVSAVTVMLFVVGTFLLMILNINHFADSLESDVEVRVFIDRSAEASSQTALESSIHEISAVEEVEYIPREEGLETFIASLGDEGEYFETLREENPLNDVFVVQAAEPQQTELVAEEIEAMQHVEKTEYGQDIFEQLFAATDFVRIVGLVLILGLMFTAIFLIANTIKLTIIARKTEIQIMKLVGATNSFIRWPFFIEGLLLGVFGAAVPIIILSYGYTRFYEAIGEATGLEFFDFLPAGPLLVQTSLLLLAIGALVGVWGSIMSVRKFLRV</sequence>
<keyword evidence="9 10" id="KW-0131">Cell cycle</keyword>
<dbReference type="PIRSF" id="PIRSF003097">
    <property type="entry name" value="FtsX"/>
    <property type="match status" value="1"/>
</dbReference>
<dbReference type="RefSeq" id="WP_090843943.1">
    <property type="nucleotide sequence ID" value="NZ_FNIL01000014.1"/>
</dbReference>
<name>A0A1H0JQW4_9BACI</name>
<dbReference type="PANTHER" id="PTHR47755">
    <property type="entry name" value="CELL DIVISION PROTEIN FTSX"/>
    <property type="match status" value="1"/>
</dbReference>
<evidence type="ECO:0000313" key="14">
    <source>
        <dbReference type="EMBL" id="SDO45919.1"/>
    </source>
</evidence>
<gene>
    <name evidence="14" type="ORF">SAMN04488053_11452</name>
</gene>
<evidence type="ECO:0000259" key="13">
    <source>
        <dbReference type="Pfam" id="PF18075"/>
    </source>
</evidence>
<evidence type="ECO:0000256" key="10">
    <source>
        <dbReference type="PIRNR" id="PIRNR003097"/>
    </source>
</evidence>
<dbReference type="InterPro" id="IPR058204">
    <property type="entry name" value="FtsX_firmicutes-type"/>
</dbReference>
<comment type="similarity">
    <text evidence="2 10">Belongs to the ABC-4 integral membrane protein family. FtsX subfamily.</text>
</comment>
<proteinExistence type="inferred from homology"/>
<dbReference type="Gene3D" id="3.30.70.3040">
    <property type="match status" value="1"/>
</dbReference>
<dbReference type="NCBIfam" id="NF038347">
    <property type="entry name" value="FtsX_Gpos"/>
    <property type="match status" value="1"/>
</dbReference>
<feature type="transmembrane region" description="Helical" evidence="11">
    <location>
        <begin position="218"/>
        <end position="244"/>
    </location>
</feature>
<keyword evidence="4 10" id="KW-1003">Cell membrane</keyword>
<feature type="transmembrane region" description="Helical" evidence="11">
    <location>
        <begin position="171"/>
        <end position="197"/>
    </location>
</feature>
<feature type="transmembrane region" description="Helical" evidence="11">
    <location>
        <begin position="264"/>
        <end position="288"/>
    </location>
</feature>
<evidence type="ECO:0000256" key="2">
    <source>
        <dbReference type="ARBA" id="ARBA00007379"/>
    </source>
</evidence>
<evidence type="ECO:0000256" key="3">
    <source>
        <dbReference type="ARBA" id="ARBA00021907"/>
    </source>
</evidence>
<keyword evidence="15" id="KW-1185">Reference proteome</keyword>
<organism evidence="14 15">
    <name type="scientific">Alkalicoccus daliensis</name>
    <dbReference type="NCBI Taxonomy" id="745820"/>
    <lineage>
        <taxon>Bacteria</taxon>
        <taxon>Bacillati</taxon>
        <taxon>Bacillota</taxon>
        <taxon>Bacilli</taxon>
        <taxon>Bacillales</taxon>
        <taxon>Bacillaceae</taxon>
        <taxon>Alkalicoccus</taxon>
    </lineage>
</organism>
<dbReference type="GO" id="GO:0051301">
    <property type="term" value="P:cell division"/>
    <property type="evidence" value="ECO:0007669"/>
    <property type="project" value="UniProtKB-KW"/>
</dbReference>
<evidence type="ECO:0000256" key="11">
    <source>
        <dbReference type="SAM" id="Phobius"/>
    </source>
</evidence>
<evidence type="ECO:0000256" key="6">
    <source>
        <dbReference type="ARBA" id="ARBA00022692"/>
    </source>
</evidence>
<keyword evidence="7 11" id="KW-1133">Transmembrane helix</keyword>
<dbReference type="STRING" id="745820.SAMN04488053_11452"/>
<evidence type="ECO:0000313" key="15">
    <source>
        <dbReference type="Proteomes" id="UP000198778"/>
    </source>
</evidence>
<dbReference type="InterPro" id="IPR004513">
    <property type="entry name" value="FtsX"/>
</dbReference>
<keyword evidence="6 11" id="KW-0812">Transmembrane</keyword>
<keyword evidence="8 10" id="KW-0472">Membrane</keyword>
<evidence type="ECO:0000256" key="7">
    <source>
        <dbReference type="ARBA" id="ARBA00022989"/>
    </source>
</evidence>
<evidence type="ECO:0000259" key="12">
    <source>
        <dbReference type="Pfam" id="PF02687"/>
    </source>
</evidence>
<dbReference type="AlphaFoldDB" id="A0A1H0JQW4"/>
<dbReference type="InterPro" id="IPR003838">
    <property type="entry name" value="ABC3_permease_C"/>
</dbReference>